<feature type="compositionally biased region" description="Low complexity" evidence="1">
    <location>
        <begin position="35"/>
        <end position="50"/>
    </location>
</feature>
<sequence>MDARSRVSAKPVLRLASADGEDVRGRHGDDPELCASSPVVPTSSPATLSSGVIWTSSSGVIWIRTTSPAPSTPARGAVVIPLRPRPFAVSPHEPDDPDRSPPGPAAVRPAVPDSAPGNVRRLAA</sequence>
<gene>
    <name evidence="2" type="ORF">GCM10010412_072290</name>
</gene>
<evidence type="ECO:0000256" key="1">
    <source>
        <dbReference type="SAM" id="MobiDB-lite"/>
    </source>
</evidence>
<reference evidence="2 3" key="1">
    <citation type="journal article" date="2019" name="Int. J. Syst. Evol. Microbiol.">
        <title>The Global Catalogue of Microorganisms (GCM) 10K type strain sequencing project: providing services to taxonomists for standard genome sequencing and annotation.</title>
        <authorList>
            <consortium name="The Broad Institute Genomics Platform"/>
            <consortium name="The Broad Institute Genome Sequencing Center for Infectious Disease"/>
            <person name="Wu L."/>
            <person name="Ma J."/>
        </authorList>
    </citation>
    <scope>NUCLEOTIDE SEQUENCE [LARGE SCALE GENOMIC DNA]</scope>
    <source>
        <strain evidence="2 3">JCM 6835</strain>
    </source>
</reference>
<dbReference type="Proteomes" id="UP001501666">
    <property type="component" value="Unassembled WGS sequence"/>
</dbReference>
<proteinExistence type="predicted"/>
<evidence type="ECO:0000313" key="3">
    <source>
        <dbReference type="Proteomes" id="UP001501666"/>
    </source>
</evidence>
<keyword evidence="3" id="KW-1185">Reference proteome</keyword>
<protein>
    <submittedName>
        <fullName evidence="2">Uncharacterized protein</fullName>
    </submittedName>
</protein>
<dbReference type="EMBL" id="BAAATE010000025">
    <property type="protein sequence ID" value="GAA2685316.1"/>
    <property type="molecule type" value="Genomic_DNA"/>
</dbReference>
<comment type="caution">
    <text evidence="2">The sequence shown here is derived from an EMBL/GenBank/DDBJ whole genome shotgun (WGS) entry which is preliminary data.</text>
</comment>
<feature type="region of interest" description="Disordered" evidence="1">
    <location>
        <begin position="1"/>
        <end position="50"/>
    </location>
</feature>
<evidence type="ECO:0000313" key="2">
    <source>
        <dbReference type="EMBL" id="GAA2685316.1"/>
    </source>
</evidence>
<name>A0ABN3SUJ9_9ACTN</name>
<organism evidence="2 3">
    <name type="scientific">Nonomuraea recticatena</name>
    <dbReference type="NCBI Taxonomy" id="46178"/>
    <lineage>
        <taxon>Bacteria</taxon>
        <taxon>Bacillati</taxon>
        <taxon>Actinomycetota</taxon>
        <taxon>Actinomycetes</taxon>
        <taxon>Streptosporangiales</taxon>
        <taxon>Streptosporangiaceae</taxon>
        <taxon>Nonomuraea</taxon>
    </lineage>
</organism>
<accession>A0ABN3SUJ9</accession>
<feature type="compositionally biased region" description="Basic and acidic residues" evidence="1">
    <location>
        <begin position="21"/>
        <end position="30"/>
    </location>
</feature>
<feature type="region of interest" description="Disordered" evidence="1">
    <location>
        <begin position="85"/>
        <end position="124"/>
    </location>
</feature>